<evidence type="ECO:0000313" key="12">
    <source>
        <dbReference type="Proteomes" id="UP000612055"/>
    </source>
</evidence>
<dbReference type="CDD" id="cd22584">
    <property type="entry name" value="Rcat_RBR_unk"/>
    <property type="match status" value="1"/>
</dbReference>
<reference evidence="11" key="1">
    <citation type="journal article" date="2020" name="bioRxiv">
        <title>Comparative genomics of Chlamydomonas.</title>
        <authorList>
            <person name="Craig R.J."/>
            <person name="Hasan A.R."/>
            <person name="Ness R.W."/>
            <person name="Keightley P.D."/>
        </authorList>
    </citation>
    <scope>NUCLEOTIDE SEQUENCE</scope>
    <source>
        <strain evidence="11">CCAP 11/70</strain>
    </source>
</reference>
<keyword evidence="7" id="KW-0833">Ubl conjugation pathway</keyword>
<dbReference type="Gene3D" id="1.20.120.1750">
    <property type="match status" value="1"/>
</dbReference>
<dbReference type="PANTHER" id="PTHR11685">
    <property type="entry name" value="RBR FAMILY RING FINGER AND IBR DOMAIN-CONTAINING"/>
    <property type="match status" value="1"/>
</dbReference>
<evidence type="ECO:0000313" key="11">
    <source>
        <dbReference type="EMBL" id="KAG2498646.1"/>
    </source>
</evidence>
<keyword evidence="3" id="KW-0808">Transferase</keyword>
<keyword evidence="5" id="KW-0677">Repeat</keyword>
<dbReference type="SUPFAM" id="SSF57850">
    <property type="entry name" value="RING/U-box"/>
    <property type="match status" value="2"/>
</dbReference>
<evidence type="ECO:0000256" key="9">
    <source>
        <dbReference type="SAM" id="MobiDB-lite"/>
    </source>
</evidence>
<keyword evidence="8" id="KW-0862">Zinc</keyword>
<organism evidence="11 12">
    <name type="scientific">Edaphochlamys debaryana</name>
    <dbReference type="NCBI Taxonomy" id="47281"/>
    <lineage>
        <taxon>Eukaryota</taxon>
        <taxon>Viridiplantae</taxon>
        <taxon>Chlorophyta</taxon>
        <taxon>core chlorophytes</taxon>
        <taxon>Chlorophyceae</taxon>
        <taxon>CS clade</taxon>
        <taxon>Chlamydomonadales</taxon>
        <taxon>Chlamydomonadales incertae sedis</taxon>
        <taxon>Edaphochlamys</taxon>
    </lineage>
</organism>
<keyword evidence="4" id="KW-0479">Metal-binding</keyword>
<evidence type="ECO:0000256" key="7">
    <source>
        <dbReference type="ARBA" id="ARBA00022786"/>
    </source>
</evidence>
<dbReference type="GO" id="GO:0016567">
    <property type="term" value="P:protein ubiquitination"/>
    <property type="evidence" value="ECO:0007669"/>
    <property type="project" value="InterPro"/>
</dbReference>
<protein>
    <recommendedName>
        <fullName evidence="2">RBR-type E3 ubiquitin transferase</fullName>
        <ecNumber evidence="2">2.3.2.31</ecNumber>
    </recommendedName>
</protein>
<dbReference type="Pfam" id="PF01485">
    <property type="entry name" value="IBR"/>
    <property type="match status" value="2"/>
</dbReference>
<name>A0A835Y9T6_9CHLO</name>
<dbReference type="EMBL" id="JAEHOE010000009">
    <property type="protein sequence ID" value="KAG2498646.1"/>
    <property type="molecule type" value="Genomic_DNA"/>
</dbReference>
<dbReference type="OrthoDB" id="541961at2759"/>
<evidence type="ECO:0000256" key="1">
    <source>
        <dbReference type="ARBA" id="ARBA00001798"/>
    </source>
</evidence>
<comment type="caution">
    <text evidence="11">The sequence shown here is derived from an EMBL/GenBank/DDBJ whole genome shotgun (WGS) entry which is preliminary data.</text>
</comment>
<dbReference type="EC" id="2.3.2.31" evidence="2"/>
<keyword evidence="6" id="KW-0863">Zinc-finger</keyword>
<accession>A0A835Y9T6</accession>
<dbReference type="AlphaFoldDB" id="A0A835Y9T6"/>
<dbReference type="InterPro" id="IPR031127">
    <property type="entry name" value="E3_UB_ligase_RBR"/>
</dbReference>
<evidence type="ECO:0000256" key="4">
    <source>
        <dbReference type="ARBA" id="ARBA00022723"/>
    </source>
</evidence>
<keyword evidence="12" id="KW-1185">Reference proteome</keyword>
<dbReference type="GO" id="GO:0061630">
    <property type="term" value="F:ubiquitin protein ligase activity"/>
    <property type="evidence" value="ECO:0007669"/>
    <property type="project" value="UniProtKB-EC"/>
</dbReference>
<evidence type="ECO:0000256" key="8">
    <source>
        <dbReference type="ARBA" id="ARBA00022833"/>
    </source>
</evidence>
<proteinExistence type="predicted"/>
<dbReference type="PROSITE" id="PS51873">
    <property type="entry name" value="TRIAD"/>
    <property type="match status" value="1"/>
</dbReference>
<dbReference type="Proteomes" id="UP000612055">
    <property type="component" value="Unassembled WGS sequence"/>
</dbReference>
<dbReference type="GO" id="GO:0008270">
    <property type="term" value="F:zinc ion binding"/>
    <property type="evidence" value="ECO:0007669"/>
    <property type="project" value="UniProtKB-KW"/>
</dbReference>
<feature type="region of interest" description="Disordered" evidence="9">
    <location>
        <begin position="91"/>
        <end position="112"/>
    </location>
</feature>
<evidence type="ECO:0000256" key="6">
    <source>
        <dbReference type="ARBA" id="ARBA00022771"/>
    </source>
</evidence>
<evidence type="ECO:0000259" key="10">
    <source>
        <dbReference type="PROSITE" id="PS51873"/>
    </source>
</evidence>
<dbReference type="SMART" id="SM00647">
    <property type="entry name" value="IBR"/>
    <property type="match status" value="2"/>
</dbReference>
<feature type="domain" description="RING-type" evidence="10">
    <location>
        <begin position="196"/>
        <end position="439"/>
    </location>
</feature>
<evidence type="ECO:0000256" key="2">
    <source>
        <dbReference type="ARBA" id="ARBA00012251"/>
    </source>
</evidence>
<comment type="catalytic activity">
    <reaction evidence="1">
        <text>[E2 ubiquitin-conjugating enzyme]-S-ubiquitinyl-L-cysteine + [acceptor protein]-L-lysine = [E2 ubiquitin-conjugating enzyme]-L-cysteine + [acceptor protein]-N(6)-ubiquitinyl-L-lysine.</text>
        <dbReference type="EC" id="2.3.2.31"/>
    </reaction>
</comment>
<sequence>MLAFAATAPSANEGAGACAAAAGGPCGFASSRAAPPASAQGLGPQAASRRLLASTRMRDGPHREHQCLGCLGSFLAHHMRWAEDPCSLAAPAPGPSPGPASADASSSFLPTTTGGGRGGRSCAHAYCRGCLSRCVCVALAGAGAEGEGEGGSAVPVMCPGRHGLGACPARVPRECVEEALCERPLLLRRFRRLQARLLPCMACADPFARGDLLSAFHPDPGAHGRAGGGGGGSGGGGGGGGGGCCEHVFCAGCLGAYAQGCVRERRYPLPCPMAGGGCRAVLPYGLVEGLLAGRPDLMQAHGALAAEAVVPPARLAYCPHAACSSPLELPEGGLAPDAPVRCPACRGQLCACMQPGWHKGYTCAQFQALPPEQRSLDAAATLALARQRGWQRCSGCRLLVERTEGCSFMACSRCRAQFCYLCGVQTQGHHHPGPCVPRLSSG</sequence>
<evidence type="ECO:0000256" key="3">
    <source>
        <dbReference type="ARBA" id="ARBA00022679"/>
    </source>
</evidence>
<dbReference type="InterPro" id="IPR002867">
    <property type="entry name" value="IBR_dom"/>
</dbReference>
<evidence type="ECO:0000256" key="5">
    <source>
        <dbReference type="ARBA" id="ARBA00022737"/>
    </source>
</evidence>
<dbReference type="InterPro" id="IPR044066">
    <property type="entry name" value="TRIAD_supradom"/>
</dbReference>
<gene>
    <name evidence="11" type="ORF">HYH03_003392</name>
</gene>